<feature type="transmembrane region" description="Helical" evidence="7">
    <location>
        <begin position="135"/>
        <end position="160"/>
    </location>
</feature>
<dbReference type="GeneID" id="31002842"/>
<comment type="similarity">
    <text evidence="5">Belongs to the SAT4 family.</text>
</comment>
<organism evidence="9 10">
    <name type="scientific">Talaromyces atroroseus</name>
    <dbReference type="NCBI Taxonomy" id="1441469"/>
    <lineage>
        <taxon>Eukaryota</taxon>
        <taxon>Fungi</taxon>
        <taxon>Dikarya</taxon>
        <taxon>Ascomycota</taxon>
        <taxon>Pezizomycotina</taxon>
        <taxon>Eurotiomycetes</taxon>
        <taxon>Eurotiomycetidae</taxon>
        <taxon>Eurotiales</taxon>
        <taxon>Trichocomaceae</taxon>
        <taxon>Talaromyces</taxon>
        <taxon>Talaromyces sect. Trachyspermi</taxon>
    </lineage>
</organism>
<feature type="region of interest" description="Disordered" evidence="6">
    <location>
        <begin position="288"/>
        <end position="327"/>
    </location>
</feature>
<proteinExistence type="inferred from homology"/>
<dbReference type="AlphaFoldDB" id="A0A225AJ03"/>
<feature type="transmembrane region" description="Helical" evidence="7">
    <location>
        <begin position="43"/>
        <end position="65"/>
    </location>
</feature>
<protein>
    <recommendedName>
        <fullName evidence="8">Rhodopsin domain-containing protein</fullName>
    </recommendedName>
</protein>
<keyword evidence="3 7" id="KW-1133">Transmembrane helix</keyword>
<feature type="transmembrane region" description="Helical" evidence="7">
    <location>
        <begin position="180"/>
        <end position="205"/>
    </location>
</feature>
<dbReference type="InterPro" id="IPR052337">
    <property type="entry name" value="SAT4-like"/>
</dbReference>
<gene>
    <name evidence="9" type="ORF">UA08_03087</name>
</gene>
<keyword evidence="2 7" id="KW-0812">Transmembrane</keyword>
<dbReference type="PANTHER" id="PTHR33048">
    <property type="entry name" value="PTH11-LIKE INTEGRAL MEMBRANE PROTEIN (AFU_ORTHOLOGUE AFUA_5G11245)"/>
    <property type="match status" value="1"/>
</dbReference>
<dbReference type="OrthoDB" id="2988756at2759"/>
<feature type="transmembrane region" description="Helical" evidence="7">
    <location>
        <begin position="12"/>
        <end position="31"/>
    </location>
</feature>
<dbReference type="Pfam" id="PF20684">
    <property type="entry name" value="Fung_rhodopsin"/>
    <property type="match status" value="1"/>
</dbReference>
<evidence type="ECO:0000256" key="1">
    <source>
        <dbReference type="ARBA" id="ARBA00004141"/>
    </source>
</evidence>
<name>A0A225AJ03_TALAT</name>
<keyword evidence="10" id="KW-1185">Reference proteome</keyword>
<feature type="transmembrane region" description="Helical" evidence="7">
    <location>
        <begin position="99"/>
        <end position="123"/>
    </location>
</feature>
<feature type="domain" description="Rhodopsin" evidence="8">
    <location>
        <begin position="24"/>
        <end position="274"/>
    </location>
</feature>
<evidence type="ECO:0000256" key="3">
    <source>
        <dbReference type="ARBA" id="ARBA00022989"/>
    </source>
</evidence>
<dbReference type="PANTHER" id="PTHR33048:SF2">
    <property type="entry name" value="SRPK"/>
    <property type="match status" value="1"/>
</dbReference>
<feature type="region of interest" description="Disordered" evidence="6">
    <location>
        <begin position="341"/>
        <end position="418"/>
    </location>
</feature>
<feature type="transmembrane region" description="Helical" evidence="7">
    <location>
        <begin position="217"/>
        <end position="239"/>
    </location>
</feature>
<comment type="subcellular location">
    <subcellularLocation>
        <location evidence="1">Membrane</location>
        <topology evidence="1">Multi-pass membrane protein</topology>
    </subcellularLocation>
</comment>
<dbReference type="EMBL" id="LFMY01000004">
    <property type="protein sequence ID" value="OKL61462.1"/>
    <property type="molecule type" value="Genomic_DNA"/>
</dbReference>
<evidence type="ECO:0000313" key="9">
    <source>
        <dbReference type="EMBL" id="OKL61462.1"/>
    </source>
</evidence>
<dbReference type="RefSeq" id="XP_020121583.1">
    <property type="nucleotide sequence ID" value="XM_020265499.1"/>
</dbReference>
<evidence type="ECO:0000256" key="7">
    <source>
        <dbReference type="SAM" id="Phobius"/>
    </source>
</evidence>
<sequence>MSAASSDVEAFTLLSLALAFIIVRIYVRWDLVGPKHFQLDDYLMPLAGLAFTGETIAAYLVVAQFDGLTNSYMTPEERAALDPKSKEYYDRIWGSKIQVIGWSLYVMVLWLVKFSLAGFYSRLTTGLMQFQSRVHIAYALLAVTYLATALSLILSCQPMRKFWQINPDPGNKCQPTISKVYVAVALTFDISTDLFLLSIPLPLLWRVNISMKRKISLMALFSGGVFVIAAGMIRAIVILTSGPDGAVSGSKWACRETFVSIVLSNLPIISPLIRTCANKIGLSVLFSSTGRPSRSHPLSSKRDTGHELRKRSEHSHPLSIPGTTAWDSDEHILAQQDGINTNSESSTYRNKHHGQRQSEENGFPKQITVVQETVIRNDPMTDQSIPSPGARDGEERHRSNSFSNFNSTITSGLPQHRW</sequence>
<evidence type="ECO:0000313" key="10">
    <source>
        <dbReference type="Proteomes" id="UP000214365"/>
    </source>
</evidence>
<keyword evidence="4 7" id="KW-0472">Membrane</keyword>
<dbReference type="Proteomes" id="UP000214365">
    <property type="component" value="Unassembled WGS sequence"/>
</dbReference>
<comment type="caution">
    <text evidence="9">The sequence shown here is derived from an EMBL/GenBank/DDBJ whole genome shotgun (WGS) entry which is preliminary data.</text>
</comment>
<evidence type="ECO:0000256" key="4">
    <source>
        <dbReference type="ARBA" id="ARBA00023136"/>
    </source>
</evidence>
<feature type="compositionally biased region" description="Polar residues" evidence="6">
    <location>
        <begin position="288"/>
        <end position="298"/>
    </location>
</feature>
<evidence type="ECO:0000256" key="2">
    <source>
        <dbReference type="ARBA" id="ARBA00022692"/>
    </source>
</evidence>
<evidence type="ECO:0000256" key="6">
    <source>
        <dbReference type="SAM" id="MobiDB-lite"/>
    </source>
</evidence>
<reference evidence="9 10" key="1">
    <citation type="submission" date="2015-06" db="EMBL/GenBank/DDBJ databases">
        <title>Talaromyces atroroseus IBT 11181 draft genome.</title>
        <authorList>
            <person name="Rasmussen K.B."/>
            <person name="Rasmussen S."/>
            <person name="Petersen B."/>
            <person name="Sicheritz-Ponten T."/>
            <person name="Mortensen U.H."/>
            <person name="Thrane U."/>
        </authorList>
    </citation>
    <scope>NUCLEOTIDE SEQUENCE [LARGE SCALE GENOMIC DNA]</scope>
    <source>
        <strain evidence="9 10">IBT 11181</strain>
    </source>
</reference>
<dbReference type="InterPro" id="IPR049326">
    <property type="entry name" value="Rhodopsin_dom_fungi"/>
</dbReference>
<dbReference type="GO" id="GO:0016020">
    <property type="term" value="C:membrane"/>
    <property type="evidence" value="ECO:0007669"/>
    <property type="project" value="UniProtKB-SubCell"/>
</dbReference>
<accession>A0A225AJ03</accession>
<evidence type="ECO:0000259" key="8">
    <source>
        <dbReference type="Pfam" id="PF20684"/>
    </source>
</evidence>
<feature type="compositionally biased region" description="Polar residues" evidence="6">
    <location>
        <begin position="408"/>
        <end position="418"/>
    </location>
</feature>
<evidence type="ECO:0000256" key="5">
    <source>
        <dbReference type="ARBA" id="ARBA00038359"/>
    </source>
</evidence>